<evidence type="ECO:0000313" key="4">
    <source>
        <dbReference type="Proteomes" id="UP001365405"/>
    </source>
</evidence>
<dbReference type="Pfam" id="PF13489">
    <property type="entry name" value="Methyltransf_23"/>
    <property type="match status" value="1"/>
</dbReference>
<reference evidence="3 4" key="1">
    <citation type="submission" date="2024-04" db="EMBL/GenBank/DDBJ databases">
        <title>Novel species of the genus Ideonella isolated from streams.</title>
        <authorList>
            <person name="Lu H."/>
        </authorList>
    </citation>
    <scope>NUCLEOTIDE SEQUENCE [LARGE SCALE GENOMIC DNA]</scope>
    <source>
        <strain evidence="3 4">DXS22W</strain>
    </source>
</reference>
<dbReference type="GO" id="GO:0008168">
    <property type="term" value="F:methyltransferase activity"/>
    <property type="evidence" value="ECO:0007669"/>
    <property type="project" value="UniProtKB-KW"/>
</dbReference>
<keyword evidence="4" id="KW-1185">Reference proteome</keyword>
<dbReference type="Proteomes" id="UP001365405">
    <property type="component" value="Unassembled WGS sequence"/>
</dbReference>
<dbReference type="InterPro" id="IPR029063">
    <property type="entry name" value="SAM-dependent_MTases_sf"/>
</dbReference>
<dbReference type="PANTHER" id="PTHR13090">
    <property type="entry name" value="ARGININE-HYDROXYLASE NDUFAF5, MITOCHONDRIAL"/>
    <property type="match status" value="1"/>
</dbReference>
<dbReference type="InterPro" id="IPR050602">
    <property type="entry name" value="Malonyl-ACP_OMT"/>
</dbReference>
<protein>
    <submittedName>
        <fullName evidence="3">Methyltransferase domain-containing protein</fullName>
    </submittedName>
</protein>
<dbReference type="GO" id="GO:0032259">
    <property type="term" value="P:methylation"/>
    <property type="evidence" value="ECO:0007669"/>
    <property type="project" value="UniProtKB-KW"/>
</dbReference>
<organism evidence="3 4">
    <name type="scientific">Pseudaquabacterium inlustre</name>
    <dbReference type="NCBI Taxonomy" id="2984192"/>
    <lineage>
        <taxon>Bacteria</taxon>
        <taxon>Pseudomonadati</taxon>
        <taxon>Pseudomonadota</taxon>
        <taxon>Betaproteobacteria</taxon>
        <taxon>Burkholderiales</taxon>
        <taxon>Sphaerotilaceae</taxon>
        <taxon>Pseudaquabacterium</taxon>
    </lineage>
</organism>
<dbReference type="PANTHER" id="PTHR13090:SF1">
    <property type="entry name" value="ARGININE-HYDROXYLASE NDUFAF5, MITOCHONDRIAL"/>
    <property type="match status" value="1"/>
</dbReference>
<dbReference type="RefSeq" id="WP_341409512.1">
    <property type="nucleotide sequence ID" value="NZ_JBBUTH010000003.1"/>
</dbReference>
<evidence type="ECO:0000256" key="1">
    <source>
        <dbReference type="ARBA" id="ARBA00022603"/>
    </source>
</evidence>
<sequence>MPDPSPPPPLVDARALARQLDRLARADSPPWLHQEAAGRMAERLAVIREAPAQWLDWWGWLGASAPSVQAVWPQAERRAVEPTPALAERSRAQLQAPWWAWRRRQALVQAVIDEAAVPPGQAQMLWANLMLHAVPDPVALMARWHAALAVGGFLMFSTFGPDTWRELRALYAEAGWPAPHPPFTDMHDIGDQLVHAGFADPVMDQETLRLHWSSPEALLAELRGLGGNLAAARPAGLRTPRWRRRLYEALAARADTQGRIGLTVELVYGHAFKAAPRARAGEPVAVSLDSVRDSLKTRRRAV</sequence>
<name>A0ABU9CD78_9BURK</name>
<gene>
    <name evidence="3" type="ORF">AACH10_06290</name>
</gene>
<evidence type="ECO:0000313" key="3">
    <source>
        <dbReference type="EMBL" id="MEK8049838.1"/>
    </source>
</evidence>
<dbReference type="SUPFAM" id="SSF53335">
    <property type="entry name" value="S-adenosyl-L-methionine-dependent methyltransferases"/>
    <property type="match status" value="1"/>
</dbReference>
<keyword evidence="1 3" id="KW-0489">Methyltransferase</keyword>
<proteinExistence type="predicted"/>
<dbReference type="Gene3D" id="3.40.50.150">
    <property type="entry name" value="Vaccinia Virus protein VP39"/>
    <property type="match status" value="1"/>
</dbReference>
<accession>A0ABU9CD78</accession>
<dbReference type="EMBL" id="JBBUTH010000003">
    <property type="protein sequence ID" value="MEK8049838.1"/>
    <property type="molecule type" value="Genomic_DNA"/>
</dbReference>
<keyword evidence="2" id="KW-0808">Transferase</keyword>
<evidence type="ECO:0000256" key="2">
    <source>
        <dbReference type="ARBA" id="ARBA00022679"/>
    </source>
</evidence>
<comment type="caution">
    <text evidence="3">The sequence shown here is derived from an EMBL/GenBank/DDBJ whole genome shotgun (WGS) entry which is preliminary data.</text>
</comment>